<evidence type="ECO:0000256" key="17">
    <source>
        <dbReference type="PIRSR" id="PIRSR634016-1"/>
    </source>
</evidence>
<dbReference type="Pfam" id="PF01433">
    <property type="entry name" value="Peptidase_M1"/>
    <property type="match status" value="1"/>
</dbReference>
<evidence type="ECO:0000256" key="8">
    <source>
        <dbReference type="ARBA" id="ARBA00022723"/>
    </source>
</evidence>
<evidence type="ECO:0000256" key="11">
    <source>
        <dbReference type="ARBA" id="ARBA00022833"/>
    </source>
</evidence>
<dbReference type="AlphaFoldDB" id="A0A9J7ECE2"/>
<accession>A0A9J7ECE2</accession>
<keyword evidence="7 20" id="KW-0645">Protease</keyword>
<dbReference type="InterPro" id="IPR050344">
    <property type="entry name" value="Peptidase_M1_aminopeptidases"/>
</dbReference>
<dbReference type="GO" id="GO:0008270">
    <property type="term" value="F:zinc ion binding"/>
    <property type="evidence" value="ECO:0007669"/>
    <property type="project" value="UniProtKB-UniRule"/>
</dbReference>
<dbReference type="SUPFAM" id="SSF63737">
    <property type="entry name" value="Leukotriene A4 hydrolase N-terminal domain"/>
    <property type="match status" value="1"/>
</dbReference>
<dbReference type="CDD" id="cd09601">
    <property type="entry name" value="M1_APN-Q_like"/>
    <property type="match status" value="1"/>
</dbReference>
<evidence type="ECO:0000256" key="1">
    <source>
        <dbReference type="ARBA" id="ARBA00000098"/>
    </source>
</evidence>
<evidence type="ECO:0000313" key="26">
    <source>
        <dbReference type="Proteomes" id="UP000301870"/>
    </source>
</evidence>
<dbReference type="GO" id="GO:0070006">
    <property type="term" value="F:metalloaminopeptidase activity"/>
    <property type="evidence" value="ECO:0007669"/>
    <property type="project" value="TreeGrafter"/>
</dbReference>
<dbReference type="GO" id="GO:0005886">
    <property type="term" value="C:plasma membrane"/>
    <property type="evidence" value="ECO:0007669"/>
    <property type="project" value="UniProtKB-SubCell"/>
</dbReference>
<feature type="binding site" evidence="18">
    <location>
        <position position="342"/>
    </location>
    <ligand>
        <name>Zn(2+)</name>
        <dbReference type="ChEBI" id="CHEBI:29105"/>
        <note>catalytic</note>
    </ligand>
</feature>
<dbReference type="GO" id="GO:0098552">
    <property type="term" value="C:side of membrane"/>
    <property type="evidence" value="ECO:0007669"/>
    <property type="project" value="UniProtKB-KW"/>
</dbReference>
<dbReference type="PANTHER" id="PTHR11533:SF290">
    <property type="entry name" value="AMINOPEPTIDASE"/>
    <property type="match status" value="1"/>
</dbReference>
<dbReference type="GO" id="GO:0005615">
    <property type="term" value="C:extracellular space"/>
    <property type="evidence" value="ECO:0007669"/>
    <property type="project" value="TreeGrafter"/>
</dbReference>
<keyword evidence="4 20" id="KW-0031">Aminopeptidase</keyword>
<comment type="cofactor">
    <cofactor evidence="18 20">
        <name>Zn(2+)</name>
        <dbReference type="ChEBI" id="CHEBI:29105"/>
    </cofactor>
    <text evidence="18 20">Binds 1 zinc ion per subunit.</text>
</comment>
<feature type="active site" description="Proton acceptor" evidence="17">
    <location>
        <position position="343"/>
    </location>
</feature>
<feature type="binding site" evidence="18">
    <location>
        <position position="365"/>
    </location>
    <ligand>
        <name>Zn(2+)</name>
        <dbReference type="ChEBI" id="CHEBI:29105"/>
        <note>catalytic</note>
    </ligand>
</feature>
<dbReference type="FunFam" id="2.60.40.1910:FF:000008">
    <property type="entry name" value="Aminopeptidase"/>
    <property type="match status" value="1"/>
</dbReference>
<dbReference type="CTD" id="692370"/>
<evidence type="ECO:0000259" key="25">
    <source>
        <dbReference type="Pfam" id="PF17900"/>
    </source>
</evidence>
<evidence type="ECO:0000256" key="4">
    <source>
        <dbReference type="ARBA" id="ARBA00022438"/>
    </source>
</evidence>
<evidence type="ECO:0000256" key="3">
    <source>
        <dbReference type="ARBA" id="ARBA00010136"/>
    </source>
</evidence>
<dbReference type="Proteomes" id="UP000301870">
    <property type="component" value="Chromosome 21"/>
</dbReference>
<dbReference type="GO" id="GO:0005737">
    <property type="term" value="C:cytoplasm"/>
    <property type="evidence" value="ECO:0007669"/>
    <property type="project" value="TreeGrafter"/>
</dbReference>
<organism evidence="26 27">
    <name type="scientific">Spodoptera litura</name>
    <name type="common">Asian cotton leafworm</name>
    <dbReference type="NCBI Taxonomy" id="69820"/>
    <lineage>
        <taxon>Eukaryota</taxon>
        <taxon>Metazoa</taxon>
        <taxon>Ecdysozoa</taxon>
        <taxon>Arthropoda</taxon>
        <taxon>Hexapoda</taxon>
        <taxon>Insecta</taxon>
        <taxon>Pterygota</taxon>
        <taxon>Neoptera</taxon>
        <taxon>Endopterygota</taxon>
        <taxon>Lepidoptera</taxon>
        <taxon>Glossata</taxon>
        <taxon>Ditrysia</taxon>
        <taxon>Noctuoidea</taxon>
        <taxon>Noctuidae</taxon>
        <taxon>Amphipyrinae</taxon>
        <taxon>Spodoptera</taxon>
    </lineage>
</organism>
<dbReference type="OrthoDB" id="10031169at2759"/>
<proteinExistence type="inferred from homology"/>
<dbReference type="PANTHER" id="PTHR11533">
    <property type="entry name" value="PROTEASE M1 ZINC METALLOPROTEASE"/>
    <property type="match status" value="1"/>
</dbReference>
<evidence type="ECO:0000256" key="6">
    <source>
        <dbReference type="ARBA" id="ARBA00022622"/>
    </source>
</evidence>
<dbReference type="FunFam" id="1.25.50.20:FF:000001">
    <property type="entry name" value="Aminopeptidase"/>
    <property type="match status" value="1"/>
</dbReference>
<evidence type="ECO:0000313" key="27">
    <source>
        <dbReference type="RefSeq" id="XP_022825009.1"/>
    </source>
</evidence>
<dbReference type="InterPro" id="IPR042097">
    <property type="entry name" value="Aminopeptidase_N-like_N_sf"/>
</dbReference>
<dbReference type="InterPro" id="IPR024571">
    <property type="entry name" value="ERAP1-like_C_dom"/>
</dbReference>
<dbReference type="RefSeq" id="XP_022825009.1">
    <property type="nucleotide sequence ID" value="XM_022969241.1"/>
</dbReference>
<dbReference type="InterPro" id="IPR045357">
    <property type="entry name" value="Aminopeptidase_N-like_N"/>
</dbReference>
<dbReference type="KEGG" id="sliu:111355383"/>
<gene>
    <name evidence="27" type="primary">LOC111355383</name>
</gene>
<dbReference type="Gene3D" id="1.25.50.20">
    <property type="match status" value="1"/>
</dbReference>
<dbReference type="InterPro" id="IPR014782">
    <property type="entry name" value="Peptidase_M1_dom"/>
</dbReference>
<feature type="domain" description="Aminopeptidase N-like N-terminal" evidence="25">
    <location>
        <begin position="38"/>
        <end position="233"/>
    </location>
</feature>
<dbReference type="Pfam" id="PF17900">
    <property type="entry name" value="Peptidase_M1_N"/>
    <property type="match status" value="1"/>
</dbReference>
<keyword evidence="12 20" id="KW-0482">Metalloprotease</keyword>
<name>A0A9J7ECE2_SPOLT</name>
<evidence type="ECO:0000259" key="24">
    <source>
        <dbReference type="Pfam" id="PF11838"/>
    </source>
</evidence>
<evidence type="ECO:0000256" key="14">
    <source>
        <dbReference type="ARBA" id="ARBA00023157"/>
    </source>
</evidence>
<dbReference type="Pfam" id="PF11838">
    <property type="entry name" value="ERAP1_C"/>
    <property type="match status" value="1"/>
</dbReference>
<keyword evidence="10 20" id="KW-0378">Hydrolase</keyword>
<dbReference type="SUPFAM" id="SSF55486">
    <property type="entry name" value="Metalloproteases ('zincins'), catalytic domain"/>
    <property type="match status" value="1"/>
</dbReference>
<dbReference type="Gene3D" id="1.10.390.10">
    <property type="entry name" value="Neutral Protease Domain 2"/>
    <property type="match status" value="1"/>
</dbReference>
<reference evidence="27" key="1">
    <citation type="submission" date="2025-08" db="UniProtKB">
        <authorList>
            <consortium name="RefSeq"/>
        </authorList>
    </citation>
    <scope>IDENTIFICATION</scope>
    <source>
        <strain evidence="27">Ishihara</strain>
        <tissue evidence="27">Whole body</tissue>
    </source>
</reference>
<evidence type="ECO:0000256" key="7">
    <source>
        <dbReference type="ARBA" id="ARBA00022670"/>
    </source>
</evidence>
<dbReference type="GeneID" id="111355383"/>
<dbReference type="GO" id="GO:0016285">
    <property type="term" value="F:alanyl aminopeptidase activity"/>
    <property type="evidence" value="ECO:0007669"/>
    <property type="project" value="UniProtKB-EC"/>
</dbReference>
<dbReference type="Gene3D" id="2.60.40.1730">
    <property type="entry name" value="tricorn interacting facor f3 domain"/>
    <property type="match status" value="1"/>
</dbReference>
<dbReference type="InterPro" id="IPR034016">
    <property type="entry name" value="M1_APN-typ"/>
</dbReference>
<feature type="region of interest" description="Disordered" evidence="21">
    <location>
        <begin position="917"/>
        <end position="954"/>
    </location>
</feature>
<evidence type="ECO:0000256" key="19">
    <source>
        <dbReference type="PIRSR" id="PIRSR634016-4"/>
    </source>
</evidence>
<dbReference type="GO" id="GO:0006508">
    <property type="term" value="P:proteolysis"/>
    <property type="evidence" value="ECO:0007669"/>
    <property type="project" value="UniProtKB-KW"/>
</dbReference>
<evidence type="ECO:0000256" key="21">
    <source>
        <dbReference type="SAM" id="MobiDB-lite"/>
    </source>
</evidence>
<keyword evidence="15" id="KW-0325">Glycoprotein</keyword>
<evidence type="ECO:0000256" key="18">
    <source>
        <dbReference type="PIRSR" id="PIRSR634016-3"/>
    </source>
</evidence>
<feature type="chain" id="PRO_5039930799" description="Aminopeptidase" evidence="22">
    <location>
        <begin position="16"/>
        <end position="974"/>
    </location>
</feature>
<keyword evidence="8 18" id="KW-0479">Metal-binding</keyword>
<feature type="compositionally biased region" description="Acidic residues" evidence="21">
    <location>
        <begin position="942"/>
        <end position="951"/>
    </location>
</feature>
<evidence type="ECO:0000256" key="10">
    <source>
        <dbReference type="ARBA" id="ARBA00022801"/>
    </source>
</evidence>
<keyword evidence="14" id="KW-1015">Disulfide bond</keyword>
<keyword evidence="11 18" id="KW-0862">Zinc</keyword>
<feature type="signal peptide" evidence="22">
    <location>
        <begin position="1"/>
        <end position="15"/>
    </location>
</feature>
<protein>
    <recommendedName>
        <fullName evidence="20">Aminopeptidase</fullName>
        <ecNumber evidence="20">3.4.11.-</ecNumber>
    </recommendedName>
</protein>
<comment type="catalytic activity">
    <reaction evidence="1">
        <text>Release of an N-terminal amino acid, Xaa-|-Yaa- from a peptide, amide or arylamide. Xaa is preferably Ala, but may be most amino acids including Pro (slow action). When a terminal hydrophobic residue is followed by a prolyl residue, the two may be released as an intact Xaa-Pro dipeptide.</text>
        <dbReference type="EC" id="3.4.11.2"/>
    </reaction>
</comment>
<feature type="domain" description="Peptidase M1 membrane alanine aminopeptidase" evidence="23">
    <location>
        <begin position="270"/>
        <end position="493"/>
    </location>
</feature>
<evidence type="ECO:0000256" key="15">
    <source>
        <dbReference type="ARBA" id="ARBA00023180"/>
    </source>
</evidence>
<evidence type="ECO:0000256" key="5">
    <source>
        <dbReference type="ARBA" id="ARBA00022475"/>
    </source>
</evidence>
<keyword evidence="9 22" id="KW-0732">Signal</keyword>
<dbReference type="EC" id="3.4.11.-" evidence="20"/>
<evidence type="ECO:0000256" key="16">
    <source>
        <dbReference type="ARBA" id="ARBA00023288"/>
    </source>
</evidence>
<comment type="similarity">
    <text evidence="3 20">Belongs to the peptidase M1 family.</text>
</comment>
<feature type="binding site" evidence="18">
    <location>
        <position position="346"/>
    </location>
    <ligand>
        <name>Zn(2+)</name>
        <dbReference type="ChEBI" id="CHEBI:29105"/>
        <note>catalytic</note>
    </ligand>
</feature>
<evidence type="ECO:0000256" key="9">
    <source>
        <dbReference type="ARBA" id="ARBA00022729"/>
    </source>
</evidence>
<evidence type="ECO:0000256" key="22">
    <source>
        <dbReference type="SAM" id="SignalP"/>
    </source>
</evidence>
<evidence type="ECO:0000256" key="20">
    <source>
        <dbReference type="RuleBase" id="RU364040"/>
    </source>
</evidence>
<dbReference type="FunFam" id="1.10.390.10:FF:000013">
    <property type="entry name" value="Aminopeptidase N"/>
    <property type="match status" value="1"/>
</dbReference>
<dbReference type="Gene3D" id="2.60.40.1910">
    <property type="match status" value="1"/>
</dbReference>
<dbReference type="GO" id="GO:0043171">
    <property type="term" value="P:peptide catabolic process"/>
    <property type="evidence" value="ECO:0007669"/>
    <property type="project" value="TreeGrafter"/>
</dbReference>
<feature type="domain" description="ERAP1-like C-terminal" evidence="24">
    <location>
        <begin position="575"/>
        <end position="879"/>
    </location>
</feature>
<feature type="site" description="Transition state stabilizer" evidence="19">
    <location>
        <position position="427"/>
    </location>
</feature>
<evidence type="ECO:0000259" key="23">
    <source>
        <dbReference type="Pfam" id="PF01433"/>
    </source>
</evidence>
<comment type="subcellular location">
    <subcellularLocation>
        <location evidence="2">Cell membrane</location>
        <topology evidence="2">Lipid-anchor</topology>
        <topology evidence="2">GPI-anchor</topology>
    </subcellularLocation>
</comment>
<dbReference type="GO" id="GO:0042277">
    <property type="term" value="F:peptide binding"/>
    <property type="evidence" value="ECO:0007669"/>
    <property type="project" value="TreeGrafter"/>
</dbReference>
<evidence type="ECO:0000256" key="2">
    <source>
        <dbReference type="ARBA" id="ARBA00004609"/>
    </source>
</evidence>
<keyword evidence="26" id="KW-1185">Reference proteome</keyword>
<keyword evidence="5" id="KW-1003">Cell membrane</keyword>
<dbReference type="InterPro" id="IPR027268">
    <property type="entry name" value="Peptidase_M4/M1_CTD_sf"/>
</dbReference>
<keyword evidence="16" id="KW-0449">Lipoprotein</keyword>
<keyword evidence="6" id="KW-0336">GPI-anchor</keyword>
<evidence type="ECO:0000256" key="12">
    <source>
        <dbReference type="ARBA" id="ARBA00023049"/>
    </source>
</evidence>
<dbReference type="PRINTS" id="PR00756">
    <property type="entry name" value="ALADIPTASE"/>
</dbReference>
<sequence>MYLLTLLALIGSAFAVPLTELSEQSHAERYVLPKTVLPSFYDVVLFLDPDNEAYFEGSVDIRVIPLVATNEIVLHAMEMTIDPSNIEVFTDTQPSNNLFSSHTLASDDTHLLKIQLSETVPAARVHTIRIKNFRGQYASNMFGIYVSTYANAAGQTEKLITSQLQPTFARRAFPCFDEPFFKARFRTTIYTRPSYTVVESNMPLRPADSLLKEAVQGWDKHEFQDTPVMSTYLLAYLVSNFESVSNANAPIFNVPFKIWSRPGTQTSAQFALEFGQENMNKLEEYVEFKYDFPKLDKAAVPDFAAGAMENWGLVIYREVALLVTQGVTTTAAMQNVGRIICHENVHQWFGNEVSPVSWTYTWLNEGFANFFENFATDMVKPDWRMMDQFVLALQNVLQSDAVLNVNPMTHPVYSPSEIISTFNAVAYQKSGSVIRMMQHFLTPEVFRKGLAIYIKKHSREAVVPSQLYNALQEALDESDHSIPFPLIEVMSRWVYQGGFPVLTVTRSSATAQSIVVAQERYLTDNKLTSPDRWHVPINWVLSTNPDFSDTKPQGWVRPTFPALSYDIPGLAQASWYILNKQQTGYYRVNYETSNWVALATALDINHNVIHVLNRANLLDDAFNLARNGRLNYQVALSLSRYLVKEEDYIPWGAINPSITYLDSVLSGSSIYNLFQQYILQLTAPMYEKLGFIEGNEEEHVTPYHRNIILDLNCRYGNSDCTNTAQSLLEDFKDNPNEPINSDIQNLVYCAGLRGGSEENFNFLWTRYLNSQDHSEQSILLNALGCTSNAERRSFYLNQVISDSSPVREQDRHTILVSVTNASPENTEAALDFVVEHFAAIQPRVQGLTGTTNILNAFARRLTTPEHSNKIDELHSRHQAIFTAGELASIAGIRENIAASITWNNEYAAIVEDWFQDNFGNGGDDGSGESPPDGSGEGPTDGSGDDSGEDAPDSAPAVVSGLVILISFVVSFFNH</sequence>
<keyword evidence="13" id="KW-0472">Membrane</keyword>
<dbReference type="InterPro" id="IPR001930">
    <property type="entry name" value="Peptidase_M1"/>
</dbReference>
<evidence type="ECO:0000256" key="13">
    <source>
        <dbReference type="ARBA" id="ARBA00023136"/>
    </source>
</evidence>